<dbReference type="Gene3D" id="3.30.420.40">
    <property type="match status" value="2"/>
</dbReference>
<dbReference type="Proteomes" id="UP000018888">
    <property type="component" value="Unassembled WGS sequence"/>
</dbReference>
<dbReference type="PANTHER" id="PTHR14187">
    <property type="entry name" value="ALPHA KINASE/ELONGATION FACTOR 2 KINASE"/>
    <property type="match status" value="1"/>
</dbReference>
<keyword evidence="2" id="KW-1185">Reference proteome</keyword>
<evidence type="ECO:0000313" key="2">
    <source>
        <dbReference type="Proteomes" id="UP000018888"/>
    </source>
</evidence>
<protein>
    <submittedName>
        <fullName evidence="1">Uncharacterized protein</fullName>
    </submittedName>
</protein>
<proteinExistence type="predicted"/>
<reference evidence="1 2" key="2">
    <citation type="journal article" date="2018" name="New Phytol.">
        <title>High intraspecific genome diversity in the model arbuscular mycorrhizal symbiont Rhizophagus irregularis.</title>
        <authorList>
            <person name="Chen E.C.H."/>
            <person name="Morin E."/>
            <person name="Beaudet D."/>
            <person name="Noel J."/>
            <person name="Yildirir G."/>
            <person name="Ndikumana S."/>
            <person name="Charron P."/>
            <person name="St-Onge C."/>
            <person name="Giorgi J."/>
            <person name="Kruger M."/>
            <person name="Marton T."/>
            <person name="Ropars J."/>
            <person name="Grigoriev I.V."/>
            <person name="Hainaut M."/>
            <person name="Henrissat B."/>
            <person name="Roux C."/>
            <person name="Martin F."/>
            <person name="Corradi N."/>
        </authorList>
    </citation>
    <scope>NUCLEOTIDE SEQUENCE [LARGE SCALE GENOMIC DNA]</scope>
    <source>
        <strain evidence="1 2">DAOM 197198</strain>
    </source>
</reference>
<accession>A0A2H5SG38</accession>
<dbReference type="Gene3D" id="3.90.640.10">
    <property type="entry name" value="Actin, Chain A, domain 4"/>
    <property type="match status" value="1"/>
</dbReference>
<dbReference type="InterPro" id="IPR043129">
    <property type="entry name" value="ATPase_NBD"/>
</dbReference>
<dbReference type="STRING" id="747089.A0A2H5SG38"/>
<dbReference type="VEuPathDB" id="FungiDB:RhiirFUN_008236"/>
<dbReference type="AlphaFoldDB" id="A0A2H5SG38"/>
<dbReference type="EMBL" id="AUPC02000169">
    <property type="protein sequence ID" value="POG67579.1"/>
    <property type="molecule type" value="Genomic_DNA"/>
</dbReference>
<comment type="caution">
    <text evidence="1">The sequence shown here is derived from an EMBL/GenBank/DDBJ whole genome shotgun (WGS) entry which is preliminary data.</text>
</comment>
<evidence type="ECO:0000313" key="1">
    <source>
        <dbReference type="EMBL" id="POG67579.1"/>
    </source>
</evidence>
<gene>
    <name evidence="1" type="ORF">GLOIN_2v280571</name>
</gene>
<name>A0A2H5SG38_RHIID</name>
<dbReference type="SUPFAM" id="SSF53067">
    <property type="entry name" value="Actin-like ATPase domain"/>
    <property type="match status" value="2"/>
</dbReference>
<organism evidence="1 2">
    <name type="scientific">Rhizophagus irregularis (strain DAOM 181602 / DAOM 197198 / MUCL 43194)</name>
    <name type="common">Arbuscular mycorrhizal fungus</name>
    <name type="synonym">Glomus intraradices</name>
    <dbReference type="NCBI Taxonomy" id="747089"/>
    <lineage>
        <taxon>Eukaryota</taxon>
        <taxon>Fungi</taxon>
        <taxon>Fungi incertae sedis</taxon>
        <taxon>Mucoromycota</taxon>
        <taxon>Glomeromycotina</taxon>
        <taxon>Glomeromycetes</taxon>
        <taxon>Glomerales</taxon>
        <taxon>Glomeraceae</taxon>
        <taxon>Rhizophagus</taxon>
    </lineage>
</organism>
<reference evidence="1 2" key="1">
    <citation type="journal article" date="2013" name="Proc. Natl. Acad. Sci. U.S.A.">
        <title>Genome of an arbuscular mycorrhizal fungus provides insight into the oldest plant symbiosis.</title>
        <authorList>
            <person name="Tisserant E."/>
            <person name="Malbreil M."/>
            <person name="Kuo A."/>
            <person name="Kohler A."/>
            <person name="Symeonidi A."/>
            <person name="Balestrini R."/>
            <person name="Charron P."/>
            <person name="Duensing N."/>
            <person name="Frei Dit Frey N."/>
            <person name="Gianinazzi-Pearson V."/>
            <person name="Gilbert L.B."/>
            <person name="Handa Y."/>
            <person name="Herr J.R."/>
            <person name="Hijri M."/>
            <person name="Koul R."/>
            <person name="Kawaguchi M."/>
            <person name="Krajinski F."/>
            <person name="Lammers P.J."/>
            <person name="Masclaux F.G."/>
            <person name="Murat C."/>
            <person name="Morin E."/>
            <person name="Ndikumana S."/>
            <person name="Pagni M."/>
            <person name="Petitpierre D."/>
            <person name="Requena N."/>
            <person name="Rosikiewicz P."/>
            <person name="Riley R."/>
            <person name="Saito K."/>
            <person name="San Clemente H."/>
            <person name="Shapiro H."/>
            <person name="van Tuinen D."/>
            <person name="Becard G."/>
            <person name="Bonfante P."/>
            <person name="Paszkowski U."/>
            <person name="Shachar-Hill Y.Y."/>
            <person name="Tuskan G.A."/>
            <person name="Young P.W."/>
            <person name="Sanders I.R."/>
            <person name="Henrissat B."/>
            <person name="Rensing S.A."/>
            <person name="Grigoriev I.V."/>
            <person name="Corradi N."/>
            <person name="Roux C."/>
            <person name="Martin F."/>
        </authorList>
    </citation>
    <scope>NUCLEOTIDE SEQUENCE [LARGE SCALE GENOMIC DNA]</scope>
    <source>
        <strain evidence="1 2">DAOM 197198</strain>
    </source>
</reference>
<dbReference type="PANTHER" id="PTHR14187:SF5">
    <property type="entry name" value="HEAT SHOCK 70 KDA PROTEIN 12A"/>
    <property type="match status" value="1"/>
</dbReference>
<sequence>MANERSKDNSSEELFSDKPLKVIEKLGFSYYELNNKFINLLEENQRIKQQCKNLEDKNQENLQKNQEISRINSSLIEKNKEVSRINSELKEKLEEKEKNFKEFQQYVLNLENQRNEELQQLQKLEMMSQSIDKNLGVLKLEEIDENIIKTFKENNEDFLASFSNKNPDESLPYYSNIKVVVGLDFGTTCSGFSYCHVANKQNICSNEIWPGEITQFKTNTVLQYDDKYNDVVLWGASALARKPNRRIKRNKPVELFKLWLGNLDKRLKPRLPVDHKKAITDYLREIGKVIKDKIAWSVNFFENVLLVLSVPAEYSEKDKSIMRKCAYNAGLINVKNSKNLEFITESEAAAIYCMNNKLNELQEYNLGMTLMVVDCGGYTVDLTTRKLVGINPLRLGEVTARIRDYSGSTFIDGGFIEFLRKRLGARAINLLRENNYDQFQFLVQEFCKNVKEPFTGDNREFNYELDIKDIAPGLLQYVDKEIMEMMVENEWMINIKYNDIKLMFDPIIERIIRLIHVQLDNIQEACSAMFLVGGFSENQYFQKRIKQEFNHTVKTFSVPAQPIAAIAHGAVIYGLLLTKSPRTSNEYAFYAACITARVLKYTYGIKVCLDWKKGDSPDRRTPDGKIFKFNPLVKRGTAVEVGKVISLYEHVPLLPCQTEFSFEIYKSSNSDPRYCDETGMECVGKLRIDLPDVHLGYNRPVTFGLSFGDMEISAFAKNNVNGQTYVTSLCLNNDI</sequence>